<dbReference type="PANTHER" id="PTHR32282">
    <property type="entry name" value="BINDING PROTEIN TRANSPEPTIDASE, PUTATIVE-RELATED"/>
    <property type="match status" value="1"/>
</dbReference>
<dbReference type="RefSeq" id="WP_189123911.1">
    <property type="nucleotide sequence ID" value="NZ_BMNH01000004.1"/>
</dbReference>
<feature type="chain" id="PRO_5038000348" description="Penicillin-binding protein" evidence="3">
    <location>
        <begin position="21"/>
        <end position="439"/>
    </location>
</feature>
<dbReference type="Proteomes" id="UP000646523">
    <property type="component" value="Unassembled WGS sequence"/>
</dbReference>
<dbReference type="InterPro" id="IPR050396">
    <property type="entry name" value="Glycosyltr_51/Transpeptidase"/>
</dbReference>
<evidence type="ECO:0000256" key="3">
    <source>
        <dbReference type="SAM" id="SignalP"/>
    </source>
</evidence>
<dbReference type="GO" id="GO:0009252">
    <property type="term" value="P:peptidoglycan biosynthetic process"/>
    <property type="evidence" value="ECO:0007669"/>
    <property type="project" value="TreeGrafter"/>
</dbReference>
<reference evidence="4" key="1">
    <citation type="journal article" date="2014" name="Int. J. Syst. Evol. Microbiol.">
        <title>Complete genome sequence of Corynebacterium casei LMG S-19264T (=DSM 44701T), isolated from a smear-ripened cheese.</title>
        <authorList>
            <consortium name="US DOE Joint Genome Institute (JGI-PGF)"/>
            <person name="Walter F."/>
            <person name="Albersmeier A."/>
            <person name="Kalinowski J."/>
            <person name="Ruckert C."/>
        </authorList>
    </citation>
    <scope>NUCLEOTIDE SEQUENCE</scope>
    <source>
        <strain evidence="4">CGMCC 4.7368</strain>
    </source>
</reference>
<evidence type="ECO:0008006" key="6">
    <source>
        <dbReference type="Google" id="ProtNLM"/>
    </source>
</evidence>
<dbReference type="InterPro" id="IPR012338">
    <property type="entry name" value="Beta-lactam/transpept-like"/>
</dbReference>
<gene>
    <name evidence="4" type="ORF">GCM10012289_22180</name>
</gene>
<dbReference type="SUPFAM" id="SSF56601">
    <property type="entry name" value="beta-lactamase/transpeptidase-like"/>
    <property type="match status" value="1"/>
</dbReference>
<reference evidence="4" key="2">
    <citation type="submission" date="2020-09" db="EMBL/GenBank/DDBJ databases">
        <authorList>
            <person name="Sun Q."/>
            <person name="Zhou Y."/>
        </authorList>
    </citation>
    <scope>NUCLEOTIDE SEQUENCE</scope>
    <source>
        <strain evidence="4">CGMCC 4.7368</strain>
    </source>
</reference>
<accession>A0A918DHR7</accession>
<name>A0A918DHR7_9ACTN</name>
<keyword evidence="1" id="KW-0328">Glycosyltransferase</keyword>
<evidence type="ECO:0000256" key="2">
    <source>
        <dbReference type="ARBA" id="ARBA00022679"/>
    </source>
</evidence>
<feature type="signal peptide" evidence="3">
    <location>
        <begin position="1"/>
        <end position="20"/>
    </location>
</feature>
<organism evidence="4 5">
    <name type="scientific">Nonomuraea cavernae</name>
    <dbReference type="NCBI Taxonomy" id="2045107"/>
    <lineage>
        <taxon>Bacteria</taxon>
        <taxon>Bacillati</taxon>
        <taxon>Actinomycetota</taxon>
        <taxon>Actinomycetes</taxon>
        <taxon>Streptosporangiales</taxon>
        <taxon>Streptosporangiaceae</taxon>
        <taxon>Nonomuraea</taxon>
    </lineage>
</organism>
<dbReference type="EMBL" id="BMNH01000004">
    <property type="protein sequence ID" value="GGO66931.1"/>
    <property type="molecule type" value="Genomic_DNA"/>
</dbReference>
<evidence type="ECO:0000256" key="1">
    <source>
        <dbReference type="ARBA" id="ARBA00022676"/>
    </source>
</evidence>
<dbReference type="GO" id="GO:0030288">
    <property type="term" value="C:outer membrane-bounded periplasmic space"/>
    <property type="evidence" value="ECO:0007669"/>
    <property type="project" value="TreeGrafter"/>
</dbReference>
<protein>
    <recommendedName>
        <fullName evidence="6">Penicillin-binding protein</fullName>
    </recommendedName>
</protein>
<evidence type="ECO:0000313" key="5">
    <source>
        <dbReference type="Proteomes" id="UP000646523"/>
    </source>
</evidence>
<dbReference type="Gene3D" id="3.40.710.10">
    <property type="entry name" value="DD-peptidase/beta-lactamase superfamily"/>
    <property type="match status" value="1"/>
</dbReference>
<keyword evidence="2" id="KW-0808">Transferase</keyword>
<comment type="caution">
    <text evidence="4">The sequence shown here is derived from an EMBL/GenBank/DDBJ whole genome shotgun (WGS) entry which is preliminary data.</text>
</comment>
<keyword evidence="3" id="KW-0732">Signal</keyword>
<dbReference type="PANTHER" id="PTHR32282:SF33">
    <property type="entry name" value="PEPTIDOGLYCAN GLYCOSYLTRANSFERASE"/>
    <property type="match status" value="1"/>
</dbReference>
<dbReference type="GO" id="GO:0008955">
    <property type="term" value="F:peptidoglycan glycosyltransferase activity"/>
    <property type="evidence" value="ECO:0007669"/>
    <property type="project" value="TreeGrafter"/>
</dbReference>
<evidence type="ECO:0000313" key="4">
    <source>
        <dbReference type="EMBL" id="GGO66931.1"/>
    </source>
</evidence>
<dbReference type="AlphaFoldDB" id="A0A918DHR7"/>
<keyword evidence="5" id="KW-1185">Reference proteome</keyword>
<proteinExistence type="predicted"/>
<sequence length="439" mass="46497">MKRLRVVAVAVVAGAVVAGAAVSPSLWDDADGKPVRDRLPVAPLVVRKNVWLDSQGTVVEELPDRCEDSRYPYFCQRVRTEVGAHDERLLAGGGLTIRTTLDQAMQEASQRAVDDHVHRDDPQVAGQAMVVPGSGEIRAMATSRGTGDPSGLQQGSTAMAYTLAAAFENGMRSEDGFAVSGEYRTPGFAAFRNCQDVKVGDPTHRVVDPRRADRFHTLRSGTRETVPTFFMKLEERVGLCETVRMARRLGLGRADGHPLAEYATFTLGVNEVEPVSVAISYATLAARGRHCAPMAVTEIRDGSGAARSFVPRCRQVLDPAVADAVTGVLADAAGDAVKGLGRDAAGLPGTVDAHAAAWYAGYTPALASAVGVGDPRGGFRHPLTDVTIGGRRYSSVPGSSIPAHIWTDSMTTAVRGTEETAFVKPDAGRFGGCREACAK</sequence>